<evidence type="ECO:0000313" key="2">
    <source>
        <dbReference type="Proteomes" id="UP000439113"/>
    </source>
</evidence>
<comment type="caution">
    <text evidence="1">The sequence shown here is derived from an EMBL/GenBank/DDBJ whole genome shotgun (WGS) entry which is preliminary data.</text>
</comment>
<dbReference type="OrthoDB" id="8337100at2"/>
<dbReference type="EMBL" id="WNKS01000003">
    <property type="protein sequence ID" value="MTV30255.1"/>
    <property type="molecule type" value="Genomic_DNA"/>
</dbReference>
<dbReference type="RefSeq" id="WP_155444926.1">
    <property type="nucleotide sequence ID" value="NZ_JAOQNR010000003.1"/>
</dbReference>
<dbReference type="SUPFAM" id="SSF52402">
    <property type="entry name" value="Adenine nucleotide alpha hydrolases-like"/>
    <property type="match status" value="1"/>
</dbReference>
<gene>
    <name evidence="1" type="ORF">GJ654_04525</name>
</gene>
<dbReference type="Gene3D" id="3.40.50.12370">
    <property type="match status" value="1"/>
</dbReference>
<accession>A0A6N8DL57</accession>
<reference evidence="1 2" key="1">
    <citation type="submission" date="2019-11" db="EMBL/GenBank/DDBJ databases">
        <title>Whole-genome sequence of a Rhodoblastus acidophilus DSM 142.</title>
        <authorList>
            <person name="Kyndt J.A."/>
            <person name="Meyer T.E."/>
        </authorList>
    </citation>
    <scope>NUCLEOTIDE SEQUENCE [LARGE SCALE GENOMIC DNA]</scope>
    <source>
        <strain evidence="1 2">DSM 142</strain>
    </source>
</reference>
<organism evidence="1 2">
    <name type="scientific">Rhodoblastus acidophilus</name>
    <name type="common">Rhodopseudomonas acidophila</name>
    <dbReference type="NCBI Taxonomy" id="1074"/>
    <lineage>
        <taxon>Bacteria</taxon>
        <taxon>Pseudomonadati</taxon>
        <taxon>Pseudomonadota</taxon>
        <taxon>Alphaproteobacteria</taxon>
        <taxon>Hyphomicrobiales</taxon>
        <taxon>Rhodoblastaceae</taxon>
        <taxon>Rhodoblastus</taxon>
    </lineage>
</organism>
<evidence type="ECO:0000313" key="1">
    <source>
        <dbReference type="EMBL" id="MTV30255.1"/>
    </source>
</evidence>
<protein>
    <submittedName>
        <fullName evidence="1">Universal stress protein</fullName>
    </submittedName>
</protein>
<sequence length="280" mass="30430">MIETSEAPGAFRICALLPEVETALSTLQCAVAAGQGFGAQYCAVHVGFDPRHTQVSAEESDLQQLRDIFEGGPDTRTARIKVVLDTFLASRPDAPNIHWRDDEGDIDANVVLESTKADLLVIGRPTHMDAADALHSALFHAHRLVLVAPRQARADRTVGTRVAIGWKPAKSAEQAIVAALRWLRRAERITVLWAAKAGAAPYDVSARAFFASLGLDVEIRRLERKEKSVGLDLLAEAAGVGDCLLTGAYRHGALWESIFGGVTHDLLKHADMPLLMMRSR</sequence>
<dbReference type="Proteomes" id="UP000439113">
    <property type="component" value="Unassembled WGS sequence"/>
</dbReference>
<proteinExistence type="predicted"/>
<dbReference type="AlphaFoldDB" id="A0A6N8DL57"/>
<name>A0A6N8DL57_RHOAC</name>